<dbReference type="AlphaFoldDB" id="A0AAE0DN24"/>
<dbReference type="Gene3D" id="2.40.50.100">
    <property type="match status" value="1"/>
</dbReference>
<dbReference type="GO" id="GO:0031405">
    <property type="term" value="F:lipoic acid binding"/>
    <property type="evidence" value="ECO:0007669"/>
    <property type="project" value="TreeGrafter"/>
</dbReference>
<dbReference type="Pfam" id="PF00198">
    <property type="entry name" value="2-oxoacid_dh"/>
    <property type="match status" value="1"/>
</dbReference>
<dbReference type="SUPFAM" id="SSF51230">
    <property type="entry name" value="Single hybrid motif"/>
    <property type="match status" value="1"/>
</dbReference>
<dbReference type="GO" id="GO:0045333">
    <property type="term" value="P:cellular respiration"/>
    <property type="evidence" value="ECO:0007669"/>
    <property type="project" value="UniProtKB-ARBA"/>
</dbReference>
<name>A0AAE0DN24_9LECA</name>
<feature type="region of interest" description="Disordered" evidence="7">
    <location>
        <begin position="84"/>
        <end position="126"/>
    </location>
</feature>
<dbReference type="PANTHER" id="PTHR43178:SF5">
    <property type="entry name" value="LIPOAMIDE ACYLTRANSFERASE COMPONENT OF BRANCHED-CHAIN ALPHA-KETO ACID DEHYDROGENASE COMPLEX, MITOCHONDRIAL"/>
    <property type="match status" value="1"/>
</dbReference>
<dbReference type="Pfam" id="PF02817">
    <property type="entry name" value="E3_binding"/>
    <property type="match status" value="1"/>
</dbReference>
<evidence type="ECO:0000256" key="3">
    <source>
        <dbReference type="ARBA" id="ARBA00022679"/>
    </source>
</evidence>
<dbReference type="InterPro" id="IPR001078">
    <property type="entry name" value="2-oxoacid_DH_actylTfrase"/>
</dbReference>
<feature type="compositionally biased region" description="Low complexity" evidence="7">
    <location>
        <begin position="84"/>
        <end position="104"/>
    </location>
</feature>
<evidence type="ECO:0000256" key="5">
    <source>
        <dbReference type="ARBA" id="ARBA00023315"/>
    </source>
</evidence>
<comment type="caution">
    <text evidence="9">The sequence shown here is derived from an EMBL/GenBank/DDBJ whole genome shotgun (WGS) entry which is preliminary data.</text>
</comment>
<accession>A0AAE0DN24</accession>
<dbReference type="EC" id="2.3.1.-" evidence="6"/>
<dbReference type="Gene3D" id="4.10.320.10">
    <property type="entry name" value="E3-binding domain"/>
    <property type="match status" value="1"/>
</dbReference>
<evidence type="ECO:0000256" key="2">
    <source>
        <dbReference type="ARBA" id="ARBA00007317"/>
    </source>
</evidence>
<keyword evidence="3 6" id="KW-0808">Transferase</keyword>
<dbReference type="InterPro" id="IPR000089">
    <property type="entry name" value="Biotin_lipoyl"/>
</dbReference>
<evidence type="ECO:0000256" key="4">
    <source>
        <dbReference type="ARBA" id="ARBA00022823"/>
    </source>
</evidence>
<dbReference type="Pfam" id="PF00364">
    <property type="entry name" value="Biotin_lipoyl"/>
    <property type="match status" value="1"/>
</dbReference>
<dbReference type="FunFam" id="3.30.559.10:FF:000007">
    <property type="entry name" value="Dihydrolipoamide acetyltransferase component of pyruvate dehydrogenase complex"/>
    <property type="match status" value="1"/>
</dbReference>
<dbReference type="CDD" id="cd06849">
    <property type="entry name" value="lipoyl_domain"/>
    <property type="match status" value="1"/>
</dbReference>
<dbReference type="GO" id="GO:0016407">
    <property type="term" value="F:acetyltransferase activity"/>
    <property type="evidence" value="ECO:0007669"/>
    <property type="project" value="TreeGrafter"/>
</dbReference>
<evidence type="ECO:0000256" key="7">
    <source>
        <dbReference type="SAM" id="MobiDB-lite"/>
    </source>
</evidence>
<evidence type="ECO:0000256" key="6">
    <source>
        <dbReference type="RuleBase" id="RU003423"/>
    </source>
</evidence>
<comment type="similarity">
    <text evidence="2 6">Belongs to the 2-oxoacid dehydrogenase family.</text>
</comment>
<keyword evidence="10" id="KW-1185">Reference proteome</keyword>
<dbReference type="EMBL" id="JASNWA010000004">
    <property type="protein sequence ID" value="KAK3176261.1"/>
    <property type="molecule type" value="Genomic_DNA"/>
</dbReference>
<feature type="compositionally biased region" description="Basic and acidic residues" evidence="7">
    <location>
        <begin position="105"/>
        <end position="119"/>
    </location>
</feature>
<evidence type="ECO:0000259" key="8">
    <source>
        <dbReference type="PROSITE" id="PS51826"/>
    </source>
</evidence>
<dbReference type="SUPFAM" id="SSF52777">
    <property type="entry name" value="CoA-dependent acyltransferases"/>
    <property type="match status" value="1"/>
</dbReference>
<comment type="cofactor">
    <cofactor evidence="1 6">
        <name>(R)-lipoate</name>
        <dbReference type="ChEBI" id="CHEBI:83088"/>
    </cofactor>
</comment>
<evidence type="ECO:0000313" key="9">
    <source>
        <dbReference type="EMBL" id="KAK3176261.1"/>
    </source>
</evidence>
<dbReference type="GO" id="GO:0005739">
    <property type="term" value="C:mitochondrion"/>
    <property type="evidence" value="ECO:0007669"/>
    <property type="project" value="TreeGrafter"/>
</dbReference>
<evidence type="ECO:0000256" key="1">
    <source>
        <dbReference type="ARBA" id="ARBA00001938"/>
    </source>
</evidence>
<dbReference type="PROSITE" id="PS51826">
    <property type="entry name" value="PSBD"/>
    <property type="match status" value="1"/>
</dbReference>
<feature type="domain" description="Peripheral subunit-binding (PSBD)" evidence="8">
    <location>
        <begin position="126"/>
        <end position="163"/>
    </location>
</feature>
<dbReference type="InterPro" id="IPR036625">
    <property type="entry name" value="E3-bd_dom_sf"/>
</dbReference>
<dbReference type="Gene3D" id="3.30.559.10">
    <property type="entry name" value="Chloramphenicol acetyltransferase-like domain"/>
    <property type="match status" value="1"/>
</dbReference>
<dbReference type="InterPro" id="IPR004167">
    <property type="entry name" value="PSBD"/>
</dbReference>
<organism evidence="9 10">
    <name type="scientific">Lepraria neglecta</name>
    <dbReference type="NCBI Taxonomy" id="209136"/>
    <lineage>
        <taxon>Eukaryota</taxon>
        <taxon>Fungi</taxon>
        <taxon>Dikarya</taxon>
        <taxon>Ascomycota</taxon>
        <taxon>Pezizomycotina</taxon>
        <taxon>Lecanoromycetes</taxon>
        <taxon>OSLEUM clade</taxon>
        <taxon>Lecanoromycetidae</taxon>
        <taxon>Lecanorales</taxon>
        <taxon>Lecanorineae</taxon>
        <taxon>Stereocaulaceae</taxon>
        <taxon>Lepraria</taxon>
    </lineage>
</organism>
<sequence length="425" mass="46360">MRADVGIKEVQIIQWFVEPEARVEQFDKICEVQSDKAVTEPVDIVKITSRFDGVIKKLHYEPEDVAQVGKSDISPEDEAILAPPAEQAGSSSAPQQPQRAAEQARGQEDSSQVERDSATKGKHASLATPAVRGLLKELDVKITDVTGTGKDGRVMKEDVYKFVAVRKAETDVGPRAPATRQTSTADHAQLEKTITLTPVQSQMFKTMTRSLTIPHFLYADEIDVTVLSTLRRRLNAQAMNGEKLSYLHFIIKAVSLALEDFPLLNARVDAGNGEQAPKLVIREKHNVGIAMDTPQGLLVPNIKNVSSRSMLDIATECSRLQALAKDGKLSATDLTGGTITVSNIGSIGGTYVAPVLVQNEVAILGIGKARIIPAFDDQDRVIKKEVMNFSWSADHRVVDGATMARMAERVKVFVEGPGLMMARLR</sequence>
<proteinExistence type="inferred from homology"/>
<dbReference type="PANTHER" id="PTHR43178">
    <property type="entry name" value="DIHYDROLIPOAMIDE ACETYLTRANSFERASE COMPONENT OF PYRUVATE DEHYDROGENASE COMPLEX"/>
    <property type="match status" value="1"/>
</dbReference>
<evidence type="ECO:0000313" key="10">
    <source>
        <dbReference type="Proteomes" id="UP001276659"/>
    </source>
</evidence>
<dbReference type="SUPFAM" id="SSF47005">
    <property type="entry name" value="Peripheral subunit-binding domain of 2-oxo acid dehydrogenase complex"/>
    <property type="match status" value="1"/>
</dbReference>
<dbReference type="InterPro" id="IPR011053">
    <property type="entry name" value="Single_hybrid_motif"/>
</dbReference>
<keyword evidence="5 6" id="KW-0012">Acyltransferase</keyword>
<keyword evidence="4 6" id="KW-0450">Lipoyl</keyword>
<dbReference type="InterPro" id="IPR050743">
    <property type="entry name" value="2-oxoacid_DH_E2_comp"/>
</dbReference>
<dbReference type="InterPro" id="IPR023213">
    <property type="entry name" value="CAT-like_dom_sf"/>
</dbReference>
<reference evidence="9" key="1">
    <citation type="submission" date="2022-11" db="EMBL/GenBank/DDBJ databases">
        <title>Chromosomal genome sequence assembly and mating type (MAT) locus characterization of the leprose asexual lichenized fungus Lepraria neglecta (Nyl.) Erichsen.</title>
        <authorList>
            <person name="Allen J.L."/>
            <person name="Pfeffer B."/>
        </authorList>
    </citation>
    <scope>NUCLEOTIDE SEQUENCE</scope>
    <source>
        <strain evidence="9">Allen 5258</strain>
    </source>
</reference>
<protein>
    <recommendedName>
        <fullName evidence="6">Dihydrolipoamide acetyltransferase component of pyruvate dehydrogenase complex</fullName>
        <ecNumber evidence="6">2.3.1.-</ecNumber>
    </recommendedName>
</protein>
<gene>
    <name evidence="9" type="ORF">OEA41_007584</name>
</gene>
<dbReference type="Proteomes" id="UP001276659">
    <property type="component" value="Unassembled WGS sequence"/>
</dbReference>